<proteinExistence type="predicted"/>
<comment type="caution">
    <text evidence="1">The sequence shown here is derived from an EMBL/GenBank/DDBJ whole genome shotgun (WGS) entry which is preliminary data.</text>
</comment>
<gene>
    <name evidence="1" type="ORF">EB796_009220</name>
</gene>
<keyword evidence="2" id="KW-1185">Reference proteome</keyword>
<name>A0A7J7K3F1_BUGNE</name>
<sequence length="123" mass="13725">MGMPVYVSTTANPKAKILVYAFLDSASDHSITKDLAKRLKPRQLGRKSVEVETMVGEVQKEEVNIFGDMLIKGYYGGEVALSSAYEWNEIPNSTGEFANHTNVLQQPHLSHLASKLAPQWIYQ</sequence>
<evidence type="ECO:0000313" key="2">
    <source>
        <dbReference type="Proteomes" id="UP000593567"/>
    </source>
</evidence>
<dbReference type="Proteomes" id="UP000593567">
    <property type="component" value="Unassembled WGS sequence"/>
</dbReference>
<dbReference type="EMBL" id="VXIV02001506">
    <property type="protein sequence ID" value="KAF6032474.1"/>
    <property type="molecule type" value="Genomic_DNA"/>
</dbReference>
<organism evidence="1 2">
    <name type="scientific">Bugula neritina</name>
    <name type="common">Brown bryozoan</name>
    <name type="synonym">Sertularia neritina</name>
    <dbReference type="NCBI Taxonomy" id="10212"/>
    <lineage>
        <taxon>Eukaryota</taxon>
        <taxon>Metazoa</taxon>
        <taxon>Spiralia</taxon>
        <taxon>Lophotrochozoa</taxon>
        <taxon>Bryozoa</taxon>
        <taxon>Gymnolaemata</taxon>
        <taxon>Cheilostomatida</taxon>
        <taxon>Flustrina</taxon>
        <taxon>Buguloidea</taxon>
        <taxon>Bugulidae</taxon>
        <taxon>Bugula</taxon>
    </lineage>
</organism>
<dbReference type="AlphaFoldDB" id="A0A7J7K3F1"/>
<evidence type="ECO:0000313" key="1">
    <source>
        <dbReference type="EMBL" id="KAF6032474.1"/>
    </source>
</evidence>
<protein>
    <submittedName>
        <fullName evidence="1">Uncharacterized protein</fullName>
    </submittedName>
</protein>
<accession>A0A7J7K3F1</accession>
<reference evidence="1" key="1">
    <citation type="submission" date="2020-06" db="EMBL/GenBank/DDBJ databases">
        <title>Draft genome of Bugula neritina, a colonial animal packing powerful symbionts and potential medicines.</title>
        <authorList>
            <person name="Rayko M."/>
        </authorList>
    </citation>
    <scope>NUCLEOTIDE SEQUENCE [LARGE SCALE GENOMIC DNA]</scope>
    <source>
        <strain evidence="1">Kwan_BN1</strain>
    </source>
</reference>